<dbReference type="Pfam" id="PF01790">
    <property type="entry name" value="LGT"/>
    <property type="match status" value="1"/>
</dbReference>
<keyword evidence="2" id="KW-1003">Cell membrane</keyword>
<organism evidence="9 10">
    <name type="scientific">Actinoplanes campanulatus</name>
    <dbReference type="NCBI Taxonomy" id="113559"/>
    <lineage>
        <taxon>Bacteria</taxon>
        <taxon>Bacillati</taxon>
        <taxon>Actinomycetota</taxon>
        <taxon>Actinomycetes</taxon>
        <taxon>Micromonosporales</taxon>
        <taxon>Micromonosporaceae</taxon>
        <taxon>Actinoplanes</taxon>
    </lineage>
</organism>
<dbReference type="GO" id="GO:0003677">
    <property type="term" value="F:DNA binding"/>
    <property type="evidence" value="ECO:0007669"/>
    <property type="project" value="InterPro"/>
</dbReference>
<protein>
    <recommendedName>
        <fullName evidence="8">Resolvase/invertase-type recombinase catalytic domain-containing protein</fullName>
    </recommendedName>
</protein>
<accession>A0A7W5AGB8</accession>
<dbReference type="CDD" id="cd03768">
    <property type="entry name" value="SR_ResInv"/>
    <property type="match status" value="1"/>
</dbReference>
<dbReference type="GO" id="GO:0008961">
    <property type="term" value="F:phosphatidylglycerol-prolipoprotein diacylglyceryl transferase activity"/>
    <property type="evidence" value="ECO:0007669"/>
    <property type="project" value="InterPro"/>
</dbReference>
<dbReference type="SUPFAM" id="SSF53041">
    <property type="entry name" value="Resolvase-like"/>
    <property type="match status" value="1"/>
</dbReference>
<feature type="domain" description="Resolvase/invertase-type recombinase catalytic" evidence="8">
    <location>
        <begin position="95"/>
        <end position="169"/>
    </location>
</feature>
<evidence type="ECO:0000256" key="6">
    <source>
        <dbReference type="ARBA" id="ARBA00023136"/>
    </source>
</evidence>
<evidence type="ECO:0000313" key="10">
    <source>
        <dbReference type="Proteomes" id="UP000590749"/>
    </source>
</evidence>
<feature type="transmembrane region" description="Helical" evidence="7">
    <location>
        <begin position="47"/>
        <end position="64"/>
    </location>
</feature>
<dbReference type="GO" id="GO:0000150">
    <property type="term" value="F:DNA strand exchange activity"/>
    <property type="evidence" value="ECO:0007669"/>
    <property type="project" value="InterPro"/>
</dbReference>
<dbReference type="SMART" id="SM00857">
    <property type="entry name" value="Resolvase"/>
    <property type="match status" value="1"/>
</dbReference>
<dbReference type="InterPro" id="IPR001640">
    <property type="entry name" value="Lgt"/>
</dbReference>
<dbReference type="PROSITE" id="PS51736">
    <property type="entry name" value="RECOMBINASES_3"/>
    <property type="match status" value="1"/>
</dbReference>
<proteinExistence type="inferred from homology"/>
<dbReference type="Proteomes" id="UP000590749">
    <property type="component" value="Unassembled WGS sequence"/>
</dbReference>
<keyword evidence="10" id="KW-1185">Reference proteome</keyword>
<dbReference type="AlphaFoldDB" id="A0A7W5AGB8"/>
<keyword evidence="5 7" id="KW-1133">Transmembrane helix</keyword>
<comment type="similarity">
    <text evidence="1">Belongs to the Lgt family.</text>
</comment>
<dbReference type="GO" id="GO:0042158">
    <property type="term" value="P:lipoprotein biosynthetic process"/>
    <property type="evidence" value="ECO:0007669"/>
    <property type="project" value="InterPro"/>
</dbReference>
<evidence type="ECO:0000256" key="1">
    <source>
        <dbReference type="ARBA" id="ARBA00007150"/>
    </source>
</evidence>
<name>A0A7W5AGB8_9ACTN</name>
<evidence type="ECO:0000256" key="7">
    <source>
        <dbReference type="SAM" id="Phobius"/>
    </source>
</evidence>
<sequence length="177" mass="19973">MAQAIGRWGNYFNQELFGGPHRALGAAQQCRNRPTETHDIALYHPTLLYESLWCVGVFLLLIWAEKRFRLTGGRVVALYIAAYTLGRAWVESLRVDDVNRLARSLQDLITLTVELRRRGIGFKSLHEALDTTTPGGRLVFQVFAALAEFIRELIIENARDGVTAAKARGHCLGRPRR</sequence>
<dbReference type="PANTHER" id="PTHR30589">
    <property type="entry name" value="PROLIPOPROTEIN DIACYLGLYCERYL TRANSFERASE"/>
    <property type="match status" value="1"/>
</dbReference>
<evidence type="ECO:0000313" key="9">
    <source>
        <dbReference type="EMBL" id="MBB3095449.1"/>
    </source>
</evidence>
<dbReference type="InterPro" id="IPR006119">
    <property type="entry name" value="Resolv_N"/>
</dbReference>
<evidence type="ECO:0000256" key="3">
    <source>
        <dbReference type="ARBA" id="ARBA00022679"/>
    </source>
</evidence>
<reference evidence="9 10" key="1">
    <citation type="submission" date="2020-08" db="EMBL/GenBank/DDBJ databases">
        <title>Genomic Encyclopedia of Type Strains, Phase III (KMG-III): the genomes of soil and plant-associated and newly described type strains.</title>
        <authorList>
            <person name="Whitman W."/>
        </authorList>
    </citation>
    <scope>NUCLEOTIDE SEQUENCE [LARGE SCALE GENOMIC DNA]</scope>
    <source>
        <strain evidence="9 10">CECT 3287</strain>
    </source>
</reference>
<gene>
    <name evidence="9" type="ORF">FHR83_003119</name>
</gene>
<dbReference type="PROSITE" id="PS01311">
    <property type="entry name" value="LGT"/>
    <property type="match status" value="1"/>
</dbReference>
<dbReference type="EMBL" id="JACHXF010000006">
    <property type="protein sequence ID" value="MBB3095449.1"/>
    <property type="molecule type" value="Genomic_DNA"/>
</dbReference>
<evidence type="ECO:0000256" key="5">
    <source>
        <dbReference type="ARBA" id="ARBA00022989"/>
    </source>
</evidence>
<keyword evidence="6 7" id="KW-0472">Membrane</keyword>
<evidence type="ECO:0000259" key="8">
    <source>
        <dbReference type="PROSITE" id="PS51736"/>
    </source>
</evidence>
<dbReference type="PANTHER" id="PTHR30589:SF0">
    <property type="entry name" value="PHOSPHATIDYLGLYCEROL--PROLIPOPROTEIN DIACYLGLYCERYL TRANSFERASE"/>
    <property type="match status" value="1"/>
</dbReference>
<dbReference type="InterPro" id="IPR036162">
    <property type="entry name" value="Resolvase-like_N_sf"/>
</dbReference>
<dbReference type="Gene3D" id="3.40.50.1390">
    <property type="entry name" value="Resolvase, N-terminal catalytic domain"/>
    <property type="match status" value="1"/>
</dbReference>
<comment type="caution">
    <text evidence="9">The sequence shown here is derived from an EMBL/GenBank/DDBJ whole genome shotgun (WGS) entry which is preliminary data.</text>
</comment>
<evidence type="ECO:0000256" key="4">
    <source>
        <dbReference type="ARBA" id="ARBA00022692"/>
    </source>
</evidence>
<dbReference type="GO" id="GO:0005886">
    <property type="term" value="C:plasma membrane"/>
    <property type="evidence" value="ECO:0007669"/>
    <property type="project" value="InterPro"/>
</dbReference>
<keyword evidence="3" id="KW-0808">Transferase</keyword>
<evidence type="ECO:0000256" key="2">
    <source>
        <dbReference type="ARBA" id="ARBA00022475"/>
    </source>
</evidence>
<keyword evidence="4 7" id="KW-0812">Transmembrane</keyword>